<dbReference type="EMBL" id="JBEFLD010000009">
    <property type="protein sequence ID" value="MEQ6292192.1"/>
    <property type="molecule type" value="Genomic_DNA"/>
</dbReference>
<organism evidence="1 2">
    <name type="scientific">Vogesella oryzagri</name>
    <dbReference type="NCBI Taxonomy" id="3160864"/>
    <lineage>
        <taxon>Bacteria</taxon>
        <taxon>Pseudomonadati</taxon>
        <taxon>Pseudomonadota</taxon>
        <taxon>Betaproteobacteria</taxon>
        <taxon>Neisseriales</taxon>
        <taxon>Chromobacteriaceae</taxon>
        <taxon>Vogesella</taxon>
    </lineage>
</organism>
<comment type="caution">
    <text evidence="1">The sequence shown here is derived from an EMBL/GenBank/DDBJ whole genome shotgun (WGS) entry which is preliminary data.</text>
</comment>
<protein>
    <submittedName>
        <fullName evidence="1">Phospholipase D family protein</fullName>
    </submittedName>
</protein>
<sequence length="402" mass="44891">MKVSMLTDGQATHTVIQLLRECTRFDVAVAWAGPNKALDAMLASHPKLGRAVIGTHMYQTDPAVLRRFMPHVGARCLPPDGRLFHPKVYLFEMPKGLAAVVGSHNLTGGAFDGKNIEVSVLIEGSANETVFVDLISFVKSSWNSAEAIDEDEFLFAYEAQYQINKAKRNALDRFHRVKKPRSGAQKSPMDISWESFIESVKNDGHHHLEGRLKVLERAAALFKEHGSFAAMSQYERKAVAGTYGSKEPQLDDLEWPWFGAMFGQGDFKNLVNESPQLLSDALEIIPLDGDVSVTQFDAFVQHFNLAFEGKAHKGGIATASRLLAMKRPDVFVCLNNANRVGISEAFGTAPTTLNLDNYWQRVIIPMQISSWWQHPRPRDELAGRIWDNRAALMDSIYYDPST</sequence>
<dbReference type="RefSeq" id="WP_349590124.1">
    <property type="nucleotide sequence ID" value="NZ_JBEFLD010000009.1"/>
</dbReference>
<dbReference type="Gene3D" id="3.30.870.10">
    <property type="entry name" value="Endonuclease Chain A"/>
    <property type="match status" value="1"/>
</dbReference>
<evidence type="ECO:0000313" key="1">
    <source>
        <dbReference type="EMBL" id="MEQ6292192.1"/>
    </source>
</evidence>
<accession>A0ABV1M7J9</accession>
<keyword evidence="2" id="KW-1185">Reference proteome</keyword>
<name>A0ABV1M7J9_9NEIS</name>
<evidence type="ECO:0000313" key="2">
    <source>
        <dbReference type="Proteomes" id="UP001433638"/>
    </source>
</evidence>
<reference evidence="1" key="1">
    <citation type="submission" date="2024-06" db="EMBL/GenBank/DDBJ databases">
        <title>Genome sequence of Vogesella sp. MAHUQ-64.</title>
        <authorList>
            <person name="Huq M.A."/>
        </authorList>
    </citation>
    <scope>NUCLEOTIDE SEQUENCE</scope>
    <source>
        <strain evidence="1">MAHUQ-64</strain>
    </source>
</reference>
<dbReference type="CDD" id="cd09117">
    <property type="entry name" value="PLDc_Bfil_DEXD_like"/>
    <property type="match status" value="1"/>
</dbReference>
<proteinExistence type="predicted"/>
<dbReference type="Proteomes" id="UP001433638">
    <property type="component" value="Unassembled WGS sequence"/>
</dbReference>
<gene>
    <name evidence="1" type="ORF">ABNW52_16375</name>
</gene>